<evidence type="ECO:0000313" key="1">
    <source>
        <dbReference type="EMBL" id="CQD09037.1"/>
    </source>
</evidence>
<dbReference type="InterPro" id="IPR050509">
    <property type="entry name" value="CoA-transferase_III"/>
</dbReference>
<dbReference type="Gene3D" id="3.30.1540.10">
    <property type="entry name" value="formyl-coa transferase, domain 3"/>
    <property type="match status" value="1"/>
</dbReference>
<accession>A0A0E4GWK2</accession>
<protein>
    <submittedName>
        <fullName evidence="1">Putative acyl-CoA transferase/carnitine dehydratase</fullName>
    </submittedName>
</protein>
<dbReference type="AlphaFoldDB" id="A0A0E4GWK2"/>
<name>A0A0E4GWK2_MYCLN</name>
<keyword evidence="1" id="KW-0808">Transferase</keyword>
<dbReference type="Gene3D" id="3.40.50.10540">
    <property type="entry name" value="Crotonobetainyl-coa:carnitine coa-transferase, domain 1"/>
    <property type="match status" value="1"/>
</dbReference>
<gene>
    <name evidence="1" type="ORF">BN1232_01640</name>
</gene>
<dbReference type="SUPFAM" id="SSF89796">
    <property type="entry name" value="CoA-transferase family III (CaiB/BaiF)"/>
    <property type="match status" value="1"/>
</dbReference>
<evidence type="ECO:0000313" key="2">
    <source>
        <dbReference type="Proteomes" id="UP000199251"/>
    </source>
</evidence>
<dbReference type="EMBL" id="CTEE01000001">
    <property type="protein sequence ID" value="CQD09037.1"/>
    <property type="molecule type" value="Genomic_DNA"/>
</dbReference>
<dbReference type="Pfam" id="PF02515">
    <property type="entry name" value="CoA_transf_3"/>
    <property type="match status" value="1"/>
</dbReference>
<sequence>MTEVMRGIRILEVAEHTFVPAASAILSDWGADVFKIEPVERGDAMRGIMSTGGLGLGGSDGWHPLLHHSNRGKRSLALDLSVQEGVDIVYKLAATCDVFLTNKLPAVRAKLRIDVDDIRAANPNIVYVRGSGYGSRGPDADRGGYDILGYWCRSGVAYGAKPVEVDTIPAQPAPAYGDSIGAMTIAGGISAALLHRERTGEAPVVDVSLLATGMWAMGAAIALSHELNHPWGQMPVGADVGNPLTATYRTADDGWLQLSCLQGFRYWPETCRVTGLTELIEDERFAEPEAFAAHTGEARAILAARFAEATLAEWKTRLADFRGQWAPVQDPIEVTSDPQVVANGYIVDAESAAGKKHPLVATPVQFDGSPSPTRRAPEFNEHGDAILTDDLGMDWDTVVDLKVKGVIA</sequence>
<dbReference type="Proteomes" id="UP000199251">
    <property type="component" value="Unassembled WGS sequence"/>
</dbReference>
<dbReference type="InterPro" id="IPR023606">
    <property type="entry name" value="CoA-Trfase_III_dom_1_sf"/>
</dbReference>
<dbReference type="InterPro" id="IPR044855">
    <property type="entry name" value="CoA-Trfase_III_dom3_sf"/>
</dbReference>
<dbReference type="PANTHER" id="PTHR48228:SF2">
    <property type="entry name" value="E-CINNAMOYL-COA:R-PHENYLLACTATE COA TRANSFERASE LARGE SUBUNIT"/>
    <property type="match status" value="1"/>
</dbReference>
<reference evidence="1 2" key="1">
    <citation type="submission" date="2015-03" db="EMBL/GenBank/DDBJ databases">
        <authorList>
            <person name="Urmite Genomes"/>
        </authorList>
    </citation>
    <scope>NUCLEOTIDE SEQUENCE [LARGE SCALE GENOMIC DNA]</scope>
    <source>
        <strain evidence="1 2">CSUR P1491</strain>
    </source>
</reference>
<dbReference type="GO" id="GO:0016740">
    <property type="term" value="F:transferase activity"/>
    <property type="evidence" value="ECO:0007669"/>
    <property type="project" value="UniProtKB-KW"/>
</dbReference>
<dbReference type="STRING" id="141349.BN1232_01640"/>
<organism evidence="1 2">
    <name type="scientific">Mycobacterium lentiflavum</name>
    <dbReference type="NCBI Taxonomy" id="141349"/>
    <lineage>
        <taxon>Bacteria</taxon>
        <taxon>Bacillati</taxon>
        <taxon>Actinomycetota</taxon>
        <taxon>Actinomycetes</taxon>
        <taxon>Mycobacteriales</taxon>
        <taxon>Mycobacteriaceae</taxon>
        <taxon>Mycobacterium</taxon>
        <taxon>Mycobacterium simiae complex</taxon>
    </lineage>
</organism>
<dbReference type="RefSeq" id="WP_090600907.1">
    <property type="nucleotide sequence ID" value="NZ_CTEE01000001.1"/>
</dbReference>
<dbReference type="InterPro" id="IPR003673">
    <property type="entry name" value="CoA-Trfase_fam_III"/>
</dbReference>
<dbReference type="OrthoDB" id="9797653at2"/>
<proteinExistence type="predicted"/>
<dbReference type="PANTHER" id="PTHR48228">
    <property type="entry name" value="SUCCINYL-COA--D-CITRAMALATE COA-TRANSFERASE"/>
    <property type="match status" value="1"/>
</dbReference>